<keyword evidence="3" id="KW-1185">Reference proteome</keyword>
<dbReference type="GeneID" id="19404680"/>
<dbReference type="AlphaFoldDB" id="R0K0F3"/>
<feature type="region of interest" description="Disordered" evidence="1">
    <location>
        <begin position="66"/>
        <end position="133"/>
    </location>
</feature>
<dbReference type="EMBL" id="KB908592">
    <property type="protein sequence ID" value="EOA86593.1"/>
    <property type="molecule type" value="Genomic_DNA"/>
</dbReference>
<sequence>MANIDIARLPAPSMASFELQSSLLHPHPLAVSHALSAIETCALLFDVYDLAWKTLCHIHASSSMARRSQLDSAMQDEGCQRGPPQPDPEPAAPPIIILAQSGNPPAAQPRRAVQEPRPAQPGLAPRQPTSSLS</sequence>
<name>R0K0F3_EXST2</name>
<proteinExistence type="predicted"/>
<feature type="non-terminal residue" evidence="2">
    <location>
        <position position="133"/>
    </location>
</feature>
<feature type="compositionally biased region" description="Pro residues" evidence="1">
    <location>
        <begin position="83"/>
        <end position="93"/>
    </location>
</feature>
<dbReference type="OrthoDB" id="3788029at2759"/>
<reference evidence="2 3" key="2">
    <citation type="journal article" date="2013" name="PLoS Genet.">
        <title>Comparative genome structure, secondary metabolite, and effector coding capacity across Cochliobolus pathogens.</title>
        <authorList>
            <person name="Condon B.J."/>
            <person name="Leng Y."/>
            <person name="Wu D."/>
            <person name="Bushley K.E."/>
            <person name="Ohm R.A."/>
            <person name="Otillar R."/>
            <person name="Martin J."/>
            <person name="Schackwitz W."/>
            <person name="Grimwood J."/>
            <person name="MohdZainudin N."/>
            <person name="Xue C."/>
            <person name="Wang R."/>
            <person name="Manning V.A."/>
            <person name="Dhillon B."/>
            <person name="Tu Z.J."/>
            <person name="Steffenson B.J."/>
            <person name="Salamov A."/>
            <person name="Sun H."/>
            <person name="Lowry S."/>
            <person name="LaButti K."/>
            <person name="Han J."/>
            <person name="Copeland A."/>
            <person name="Lindquist E."/>
            <person name="Barry K."/>
            <person name="Schmutz J."/>
            <person name="Baker S.E."/>
            <person name="Ciuffetti L.M."/>
            <person name="Grigoriev I.V."/>
            <person name="Zhong S."/>
            <person name="Turgeon B.G."/>
        </authorList>
    </citation>
    <scope>NUCLEOTIDE SEQUENCE [LARGE SCALE GENOMIC DNA]</scope>
    <source>
        <strain evidence="3">28A</strain>
    </source>
</reference>
<dbReference type="HOGENOM" id="CLU_1911759_0_0_1"/>
<evidence type="ECO:0000256" key="1">
    <source>
        <dbReference type="SAM" id="MobiDB-lite"/>
    </source>
</evidence>
<reference evidence="2 3" key="1">
    <citation type="journal article" date="2012" name="PLoS Pathog.">
        <title>Diverse lifestyles and strategies of plant pathogenesis encoded in the genomes of eighteen Dothideomycetes fungi.</title>
        <authorList>
            <person name="Ohm R.A."/>
            <person name="Feau N."/>
            <person name="Henrissat B."/>
            <person name="Schoch C.L."/>
            <person name="Horwitz B.A."/>
            <person name="Barry K.W."/>
            <person name="Condon B.J."/>
            <person name="Copeland A.C."/>
            <person name="Dhillon B."/>
            <person name="Glaser F."/>
            <person name="Hesse C.N."/>
            <person name="Kosti I."/>
            <person name="LaButti K."/>
            <person name="Lindquist E.A."/>
            <person name="Lucas S."/>
            <person name="Salamov A.A."/>
            <person name="Bradshaw R.E."/>
            <person name="Ciuffetti L."/>
            <person name="Hamelin R.C."/>
            <person name="Kema G.H.J."/>
            <person name="Lawrence C."/>
            <person name="Scott J.A."/>
            <person name="Spatafora J.W."/>
            <person name="Turgeon B.G."/>
            <person name="de Wit P.J.G.M."/>
            <person name="Zhong S."/>
            <person name="Goodwin S.B."/>
            <person name="Grigoriev I.V."/>
        </authorList>
    </citation>
    <scope>NUCLEOTIDE SEQUENCE [LARGE SCALE GENOMIC DNA]</scope>
    <source>
        <strain evidence="3">28A</strain>
    </source>
</reference>
<organism evidence="2 3">
    <name type="scientific">Exserohilum turcicum (strain 28A)</name>
    <name type="common">Northern leaf blight fungus</name>
    <name type="synonym">Setosphaeria turcica</name>
    <dbReference type="NCBI Taxonomy" id="671987"/>
    <lineage>
        <taxon>Eukaryota</taxon>
        <taxon>Fungi</taxon>
        <taxon>Dikarya</taxon>
        <taxon>Ascomycota</taxon>
        <taxon>Pezizomycotina</taxon>
        <taxon>Dothideomycetes</taxon>
        <taxon>Pleosporomycetidae</taxon>
        <taxon>Pleosporales</taxon>
        <taxon>Pleosporineae</taxon>
        <taxon>Pleosporaceae</taxon>
        <taxon>Exserohilum</taxon>
    </lineage>
</organism>
<protein>
    <submittedName>
        <fullName evidence="2">Uncharacterized protein</fullName>
    </submittedName>
</protein>
<evidence type="ECO:0000313" key="3">
    <source>
        <dbReference type="Proteomes" id="UP000016935"/>
    </source>
</evidence>
<evidence type="ECO:0000313" key="2">
    <source>
        <dbReference type="EMBL" id="EOA86593.1"/>
    </source>
</evidence>
<dbReference type="RefSeq" id="XP_008025103.1">
    <property type="nucleotide sequence ID" value="XM_008026912.1"/>
</dbReference>
<dbReference type="Proteomes" id="UP000016935">
    <property type="component" value="Unassembled WGS sequence"/>
</dbReference>
<accession>R0K0F3</accession>
<gene>
    <name evidence="2" type="ORF">SETTUDRAFT_41193</name>
</gene>